<proteinExistence type="predicted"/>
<dbReference type="AlphaFoldDB" id="A0AAV4TQT3"/>
<organism evidence="1 2">
    <name type="scientific">Caerostris darwini</name>
    <dbReference type="NCBI Taxonomy" id="1538125"/>
    <lineage>
        <taxon>Eukaryota</taxon>
        <taxon>Metazoa</taxon>
        <taxon>Ecdysozoa</taxon>
        <taxon>Arthropoda</taxon>
        <taxon>Chelicerata</taxon>
        <taxon>Arachnida</taxon>
        <taxon>Araneae</taxon>
        <taxon>Araneomorphae</taxon>
        <taxon>Entelegynae</taxon>
        <taxon>Araneoidea</taxon>
        <taxon>Araneidae</taxon>
        <taxon>Caerostris</taxon>
    </lineage>
</organism>
<reference evidence="1 2" key="1">
    <citation type="submission" date="2021-06" db="EMBL/GenBank/DDBJ databases">
        <title>Caerostris darwini draft genome.</title>
        <authorList>
            <person name="Kono N."/>
            <person name="Arakawa K."/>
        </authorList>
    </citation>
    <scope>NUCLEOTIDE SEQUENCE [LARGE SCALE GENOMIC DNA]</scope>
</reference>
<dbReference type="EMBL" id="BPLQ01009880">
    <property type="protein sequence ID" value="GIY47180.1"/>
    <property type="molecule type" value="Genomic_DNA"/>
</dbReference>
<evidence type="ECO:0000313" key="1">
    <source>
        <dbReference type="EMBL" id="GIY47180.1"/>
    </source>
</evidence>
<gene>
    <name evidence="1" type="ORF">CDAR_602571</name>
</gene>
<sequence>MACILIISDATDLTTSHERLAIRSIFTKGRAFLWPRGTNTPFPEERHPFDAQAPSISLINSHLRCAPVCISVALRSKINVIGLGEVNWS</sequence>
<name>A0AAV4TQT3_9ARAC</name>
<protein>
    <submittedName>
        <fullName evidence="1">Uncharacterized protein</fullName>
    </submittedName>
</protein>
<comment type="caution">
    <text evidence="1">The sequence shown here is derived from an EMBL/GenBank/DDBJ whole genome shotgun (WGS) entry which is preliminary data.</text>
</comment>
<evidence type="ECO:0000313" key="2">
    <source>
        <dbReference type="Proteomes" id="UP001054837"/>
    </source>
</evidence>
<accession>A0AAV4TQT3</accession>
<keyword evidence="2" id="KW-1185">Reference proteome</keyword>
<dbReference type="Proteomes" id="UP001054837">
    <property type="component" value="Unassembled WGS sequence"/>
</dbReference>